<name>A0A370TRD4_9HELO</name>
<keyword evidence="3" id="KW-1185">Reference proteome</keyword>
<reference evidence="2 3" key="1">
    <citation type="journal article" date="2018" name="IMA Fungus">
        <title>IMA Genome-F 9: Draft genome sequence of Annulohypoxylon stygium, Aspergillus mulundensis, Berkeleyomyces basicola (syn. Thielaviopsis basicola), Ceratocystis smalleyi, two Cercospora beticola strains, Coleophoma cylindrospora, Fusarium fracticaudum, Phialophora cf. hyalina, and Morchella septimelata.</title>
        <authorList>
            <person name="Wingfield B.D."/>
            <person name="Bills G.F."/>
            <person name="Dong Y."/>
            <person name="Huang W."/>
            <person name="Nel W.J."/>
            <person name="Swalarsk-Parry B.S."/>
            <person name="Vaghefi N."/>
            <person name="Wilken P.M."/>
            <person name="An Z."/>
            <person name="de Beer Z.W."/>
            <person name="De Vos L."/>
            <person name="Chen L."/>
            <person name="Duong T.A."/>
            <person name="Gao Y."/>
            <person name="Hammerbacher A."/>
            <person name="Kikkert J.R."/>
            <person name="Li Y."/>
            <person name="Li H."/>
            <person name="Li K."/>
            <person name="Li Q."/>
            <person name="Liu X."/>
            <person name="Ma X."/>
            <person name="Naidoo K."/>
            <person name="Pethybridge S.J."/>
            <person name="Sun J."/>
            <person name="Steenkamp E.T."/>
            <person name="van der Nest M.A."/>
            <person name="van Wyk S."/>
            <person name="Wingfield M.J."/>
            <person name="Xiong C."/>
            <person name="Yue Q."/>
            <person name="Zhang X."/>
        </authorList>
    </citation>
    <scope>NUCLEOTIDE SEQUENCE [LARGE SCALE GENOMIC DNA]</scope>
    <source>
        <strain evidence="2 3">BP 5553</strain>
    </source>
</reference>
<dbReference type="GeneID" id="43598355"/>
<proteinExistence type="predicted"/>
<evidence type="ECO:0000313" key="3">
    <source>
        <dbReference type="Proteomes" id="UP000254866"/>
    </source>
</evidence>
<dbReference type="Proteomes" id="UP000254866">
    <property type="component" value="Unassembled WGS sequence"/>
</dbReference>
<evidence type="ECO:0000256" key="1">
    <source>
        <dbReference type="SAM" id="MobiDB-lite"/>
    </source>
</evidence>
<dbReference type="AlphaFoldDB" id="A0A370TRD4"/>
<organism evidence="2 3">
    <name type="scientific">Venustampulla echinocandica</name>
    <dbReference type="NCBI Taxonomy" id="2656787"/>
    <lineage>
        <taxon>Eukaryota</taxon>
        <taxon>Fungi</taxon>
        <taxon>Dikarya</taxon>
        <taxon>Ascomycota</taxon>
        <taxon>Pezizomycotina</taxon>
        <taxon>Leotiomycetes</taxon>
        <taxon>Helotiales</taxon>
        <taxon>Pleuroascaceae</taxon>
        <taxon>Venustampulla</taxon>
    </lineage>
</organism>
<dbReference type="RefSeq" id="XP_031870729.1">
    <property type="nucleotide sequence ID" value="XM_032014129.1"/>
</dbReference>
<comment type="caution">
    <text evidence="2">The sequence shown here is derived from an EMBL/GenBank/DDBJ whole genome shotgun (WGS) entry which is preliminary data.</text>
</comment>
<feature type="compositionally biased region" description="Polar residues" evidence="1">
    <location>
        <begin position="1"/>
        <end position="14"/>
    </location>
</feature>
<sequence length="186" mass="21765">MSNTRQQSTSSYIDMSSPRAIPSSSPKYFNSNQERAGPSSNILSERTMSRNRRSASPSPSDGSQVSENKRLKASEAILQEKARFKKQIRRLKHTMRTIIELELREKIRGEVEEEVERELRWKLEKKIRVRKSKEMEENIKKAIKEGVEEETKKIREQFERSLGLRLGEEEWMKKTVGENVKRKKGV</sequence>
<accession>A0A370TRD4</accession>
<protein>
    <submittedName>
        <fullName evidence="2">Uncharacterized protein</fullName>
    </submittedName>
</protein>
<feature type="compositionally biased region" description="Polar residues" evidence="1">
    <location>
        <begin position="22"/>
        <end position="46"/>
    </location>
</feature>
<feature type="region of interest" description="Disordered" evidence="1">
    <location>
        <begin position="1"/>
        <end position="73"/>
    </location>
</feature>
<dbReference type="EMBL" id="NPIC01000003">
    <property type="protein sequence ID" value="RDL38073.1"/>
    <property type="molecule type" value="Genomic_DNA"/>
</dbReference>
<evidence type="ECO:0000313" key="2">
    <source>
        <dbReference type="EMBL" id="RDL38073.1"/>
    </source>
</evidence>
<gene>
    <name evidence="2" type="ORF">BP5553_05506</name>
</gene>